<reference evidence="9" key="1">
    <citation type="submission" date="2013-12" db="EMBL/GenBank/DDBJ databases">
        <title>The Genome Sequence of Aphanomyces invadans NJM9701.</title>
        <authorList>
            <consortium name="The Broad Institute Genomics Platform"/>
            <person name="Russ C."/>
            <person name="Tyler B."/>
            <person name="van West P."/>
            <person name="Dieguez-Uribeondo J."/>
            <person name="Young S.K."/>
            <person name="Zeng Q."/>
            <person name="Gargeya S."/>
            <person name="Fitzgerald M."/>
            <person name="Abouelleil A."/>
            <person name="Alvarado L."/>
            <person name="Chapman S.B."/>
            <person name="Gainer-Dewar J."/>
            <person name="Goldberg J."/>
            <person name="Griggs A."/>
            <person name="Gujja S."/>
            <person name="Hansen M."/>
            <person name="Howarth C."/>
            <person name="Imamovic A."/>
            <person name="Ireland A."/>
            <person name="Larimer J."/>
            <person name="McCowan C."/>
            <person name="Murphy C."/>
            <person name="Pearson M."/>
            <person name="Poon T.W."/>
            <person name="Priest M."/>
            <person name="Roberts A."/>
            <person name="Saif S."/>
            <person name="Shea T."/>
            <person name="Sykes S."/>
            <person name="Wortman J."/>
            <person name="Nusbaum C."/>
            <person name="Birren B."/>
        </authorList>
    </citation>
    <scope>NUCLEOTIDE SEQUENCE [LARGE SCALE GENOMIC DNA]</scope>
    <source>
        <strain evidence="9">NJM9701</strain>
    </source>
</reference>
<dbReference type="EMBL" id="KI913953">
    <property type="protein sequence ID" value="ETW09078.1"/>
    <property type="molecule type" value="Genomic_DNA"/>
</dbReference>
<dbReference type="GO" id="GO:0005794">
    <property type="term" value="C:Golgi apparatus"/>
    <property type="evidence" value="ECO:0007669"/>
    <property type="project" value="TreeGrafter"/>
</dbReference>
<dbReference type="eggNOG" id="KOG1311">
    <property type="taxonomic scope" value="Eukaryota"/>
</dbReference>
<keyword evidence="3 7" id="KW-0812">Transmembrane</keyword>
<dbReference type="STRING" id="157072.A0A024UTU5"/>
<dbReference type="VEuPathDB" id="FungiDB:H310_01538"/>
<dbReference type="EC" id="2.3.1.225" evidence="7"/>
<dbReference type="GO" id="GO:0016020">
    <property type="term" value="C:membrane"/>
    <property type="evidence" value="ECO:0007669"/>
    <property type="project" value="UniProtKB-SubCell"/>
</dbReference>
<evidence type="ECO:0000256" key="6">
    <source>
        <dbReference type="ARBA" id="ARBA00023315"/>
    </source>
</evidence>
<feature type="transmembrane region" description="Helical" evidence="7">
    <location>
        <begin position="7"/>
        <end position="30"/>
    </location>
</feature>
<comment type="catalytic activity">
    <reaction evidence="7">
        <text>L-cysteinyl-[protein] + hexadecanoyl-CoA = S-hexadecanoyl-L-cysteinyl-[protein] + CoA</text>
        <dbReference type="Rhea" id="RHEA:36683"/>
        <dbReference type="Rhea" id="RHEA-COMP:10131"/>
        <dbReference type="Rhea" id="RHEA-COMP:11032"/>
        <dbReference type="ChEBI" id="CHEBI:29950"/>
        <dbReference type="ChEBI" id="CHEBI:57287"/>
        <dbReference type="ChEBI" id="CHEBI:57379"/>
        <dbReference type="ChEBI" id="CHEBI:74151"/>
        <dbReference type="EC" id="2.3.1.225"/>
    </reaction>
</comment>
<dbReference type="GO" id="GO:0019706">
    <property type="term" value="F:protein-cysteine S-palmitoyltransferase activity"/>
    <property type="evidence" value="ECO:0007669"/>
    <property type="project" value="UniProtKB-EC"/>
</dbReference>
<gene>
    <name evidence="9" type="ORF">H310_01538</name>
</gene>
<evidence type="ECO:0000256" key="3">
    <source>
        <dbReference type="ARBA" id="ARBA00022692"/>
    </source>
</evidence>
<evidence type="ECO:0000259" key="8">
    <source>
        <dbReference type="Pfam" id="PF01529"/>
    </source>
</evidence>
<evidence type="ECO:0000256" key="5">
    <source>
        <dbReference type="ARBA" id="ARBA00023136"/>
    </source>
</evidence>
<evidence type="ECO:0000256" key="7">
    <source>
        <dbReference type="RuleBase" id="RU079119"/>
    </source>
</evidence>
<feature type="transmembrane region" description="Helical" evidence="7">
    <location>
        <begin position="140"/>
        <end position="163"/>
    </location>
</feature>
<keyword evidence="5 7" id="KW-0472">Membrane</keyword>
<dbReference type="RefSeq" id="XP_008862883.1">
    <property type="nucleotide sequence ID" value="XM_008864661.1"/>
</dbReference>
<evidence type="ECO:0000313" key="9">
    <source>
        <dbReference type="EMBL" id="ETW09078.1"/>
    </source>
</evidence>
<dbReference type="PROSITE" id="PS50216">
    <property type="entry name" value="DHHC"/>
    <property type="match status" value="1"/>
</dbReference>
<dbReference type="InterPro" id="IPR039859">
    <property type="entry name" value="PFA4/ZDH16/20/ERF2-like"/>
</dbReference>
<feature type="transmembrane region" description="Helical" evidence="7">
    <location>
        <begin position="183"/>
        <end position="203"/>
    </location>
</feature>
<keyword evidence="2 7" id="KW-0808">Transferase</keyword>
<dbReference type="GO" id="GO:0006612">
    <property type="term" value="P:protein targeting to membrane"/>
    <property type="evidence" value="ECO:0007669"/>
    <property type="project" value="TreeGrafter"/>
</dbReference>
<evidence type="ECO:0000256" key="2">
    <source>
        <dbReference type="ARBA" id="ARBA00022679"/>
    </source>
</evidence>
<dbReference type="AlphaFoldDB" id="A0A024UTU5"/>
<comment type="similarity">
    <text evidence="7">Belongs to the DHHC palmitoyltransferase family.</text>
</comment>
<keyword evidence="4 7" id="KW-1133">Transmembrane helix</keyword>
<dbReference type="Pfam" id="PF01529">
    <property type="entry name" value="DHHC"/>
    <property type="match status" value="1"/>
</dbReference>
<name>A0A024UTU5_9STRA</name>
<dbReference type="GeneID" id="20078588"/>
<comment type="subcellular location">
    <subcellularLocation>
        <location evidence="1">Membrane</location>
        <topology evidence="1">Multi-pass membrane protein</topology>
    </subcellularLocation>
</comment>
<protein>
    <recommendedName>
        <fullName evidence="7">Palmitoyltransferase</fullName>
        <ecNumber evidence="7">2.3.1.225</ecNumber>
    </recommendedName>
</protein>
<keyword evidence="6 7" id="KW-0012">Acyltransferase</keyword>
<organism evidence="9">
    <name type="scientific">Aphanomyces invadans</name>
    <dbReference type="NCBI Taxonomy" id="157072"/>
    <lineage>
        <taxon>Eukaryota</taxon>
        <taxon>Sar</taxon>
        <taxon>Stramenopiles</taxon>
        <taxon>Oomycota</taxon>
        <taxon>Saprolegniomycetes</taxon>
        <taxon>Saprolegniales</taxon>
        <taxon>Verrucalvaceae</taxon>
        <taxon>Aphanomyces</taxon>
    </lineage>
</organism>
<dbReference type="OrthoDB" id="331948at2759"/>
<evidence type="ECO:0000256" key="1">
    <source>
        <dbReference type="ARBA" id="ARBA00004141"/>
    </source>
</evidence>
<feature type="domain" description="Palmitoyltransferase DHHC" evidence="8">
    <location>
        <begin position="92"/>
        <end position="211"/>
    </location>
</feature>
<evidence type="ECO:0000256" key="4">
    <source>
        <dbReference type="ARBA" id="ARBA00022989"/>
    </source>
</evidence>
<sequence>MWFVWDAGIAVSFMGLGCMLACVLACMYNLSEWLGATVAGVSFQIMLLVMSGWALSSHWYTMTTNPGTIPKSMRISQLSPVDEKTLGEPKANEFVYCETCDALHPKRAEHCHTCQSCVVLMDHHCPWVNNCIGIGNAKNFILLLLYVAMLCAAMIVVTVLQLWTCTAPIVCGLKAGASPGRAGMWVLAVSSLFLVLCSLMLAMEIFSISEDEIYGAIASDLSSLQESREHGSKLSRHLGILFGNDMFQWHWLVPGRNVHRRRRDDEMDIILGYREGESSHKSGIQSLV</sequence>
<proteinExistence type="inferred from homology"/>
<comment type="domain">
    <text evidence="7">The DHHC domain is required for palmitoyltransferase activity.</text>
</comment>
<dbReference type="GO" id="GO:0005783">
    <property type="term" value="C:endoplasmic reticulum"/>
    <property type="evidence" value="ECO:0007669"/>
    <property type="project" value="TreeGrafter"/>
</dbReference>
<feature type="transmembrane region" description="Helical" evidence="7">
    <location>
        <begin position="36"/>
        <end position="55"/>
    </location>
</feature>
<dbReference type="PANTHER" id="PTHR22883:SF147">
    <property type="entry name" value="PALMITOYLTRANSFERASE"/>
    <property type="match status" value="1"/>
</dbReference>
<accession>A0A024UTU5</accession>
<dbReference type="InterPro" id="IPR001594">
    <property type="entry name" value="Palmitoyltrfase_DHHC"/>
</dbReference>
<dbReference type="PANTHER" id="PTHR22883">
    <property type="entry name" value="ZINC FINGER DHHC DOMAIN CONTAINING PROTEIN"/>
    <property type="match status" value="1"/>
</dbReference>